<dbReference type="OrthoDB" id="560781at2"/>
<name>A0A2T1C4H8_9CYAN</name>
<comment type="caution">
    <text evidence="1">The sequence shown here is derived from an EMBL/GenBank/DDBJ whole genome shotgun (WGS) entry which is preliminary data.</text>
</comment>
<sequence length="116" mass="13221">MKYTFDILGVSPVLLFFQQQQELIQKSPATGVEYLATPKCTLDGFIHSVEAVTSDRGWDLNEVVAVIINFWMQHSETIYYWKSRLEDAGTENLLIARVANLNGLQQELGFILKKNL</sequence>
<dbReference type="AlphaFoldDB" id="A0A2T1C4H8"/>
<reference evidence="1 2" key="2">
    <citation type="submission" date="2018-03" db="EMBL/GenBank/DDBJ databases">
        <title>The ancient ancestry and fast evolution of plastids.</title>
        <authorList>
            <person name="Moore K.R."/>
            <person name="Magnabosco C."/>
            <person name="Momper L."/>
            <person name="Gold D.A."/>
            <person name="Bosak T."/>
            <person name="Fournier G.P."/>
        </authorList>
    </citation>
    <scope>NUCLEOTIDE SEQUENCE [LARGE SCALE GENOMIC DNA]</scope>
    <source>
        <strain evidence="1 2">CCAP 1448/3</strain>
    </source>
</reference>
<organism evidence="1 2">
    <name type="scientific">Merismopedia glauca CCAP 1448/3</name>
    <dbReference type="NCBI Taxonomy" id="1296344"/>
    <lineage>
        <taxon>Bacteria</taxon>
        <taxon>Bacillati</taxon>
        <taxon>Cyanobacteriota</taxon>
        <taxon>Cyanophyceae</taxon>
        <taxon>Synechococcales</taxon>
        <taxon>Merismopediaceae</taxon>
        <taxon>Merismopedia</taxon>
    </lineage>
</organism>
<reference evidence="1 2" key="1">
    <citation type="submission" date="2018-02" db="EMBL/GenBank/DDBJ databases">
        <authorList>
            <person name="Cohen D.B."/>
            <person name="Kent A.D."/>
        </authorList>
    </citation>
    <scope>NUCLEOTIDE SEQUENCE [LARGE SCALE GENOMIC DNA]</scope>
    <source>
        <strain evidence="1 2">CCAP 1448/3</strain>
    </source>
</reference>
<evidence type="ECO:0000313" key="2">
    <source>
        <dbReference type="Proteomes" id="UP000238762"/>
    </source>
</evidence>
<dbReference type="RefSeq" id="WP_106288606.1">
    <property type="nucleotide sequence ID" value="NZ_CAWNTC010000028.1"/>
</dbReference>
<dbReference type="EMBL" id="PVWJ01000043">
    <property type="protein sequence ID" value="PSB03023.1"/>
    <property type="molecule type" value="Genomic_DNA"/>
</dbReference>
<accession>A0A2T1C4H8</accession>
<proteinExistence type="predicted"/>
<keyword evidence="2" id="KW-1185">Reference proteome</keyword>
<evidence type="ECO:0000313" key="1">
    <source>
        <dbReference type="EMBL" id="PSB03023.1"/>
    </source>
</evidence>
<protein>
    <submittedName>
        <fullName evidence="1">Uncharacterized protein</fullName>
    </submittedName>
</protein>
<gene>
    <name evidence="1" type="ORF">C7B64_10535</name>
</gene>
<dbReference type="Proteomes" id="UP000238762">
    <property type="component" value="Unassembled WGS sequence"/>
</dbReference>